<dbReference type="GO" id="GO:0003677">
    <property type="term" value="F:DNA binding"/>
    <property type="evidence" value="ECO:0007669"/>
    <property type="project" value="UniProtKB-KW"/>
</dbReference>
<name>A0A075GZ29_9EURY</name>
<accession>A0A075GZ29</accession>
<evidence type="ECO:0000256" key="1">
    <source>
        <dbReference type="ARBA" id="ARBA00023125"/>
    </source>
</evidence>
<dbReference type="AlphaFoldDB" id="A0A075GZ29"/>
<dbReference type="CDD" id="cd04491">
    <property type="entry name" value="SoSSB_OBF"/>
    <property type="match status" value="1"/>
</dbReference>
<proteinExistence type="predicted"/>
<dbReference type="InterPro" id="IPR012340">
    <property type="entry name" value="NA-bd_OB-fold"/>
</dbReference>
<organism evidence="2">
    <name type="scientific">uncultured marine group II/III euryarchaeote KM3_203_B10</name>
    <dbReference type="NCBI Taxonomy" id="1457981"/>
    <lineage>
        <taxon>Archaea</taxon>
        <taxon>Methanobacteriati</taxon>
        <taxon>Methanobacteriota</taxon>
        <taxon>environmental samples</taxon>
    </lineage>
</organism>
<dbReference type="PANTHER" id="PTHR13356:SF10">
    <property type="entry name" value="REPLICATION FACTOR-A PROTEIN 1"/>
    <property type="match status" value="1"/>
</dbReference>
<keyword evidence="2" id="KW-0378">Hydrolase</keyword>
<dbReference type="GO" id="GO:0004386">
    <property type="term" value="F:helicase activity"/>
    <property type="evidence" value="ECO:0007669"/>
    <property type="project" value="UniProtKB-KW"/>
</dbReference>
<dbReference type="GO" id="GO:0000724">
    <property type="term" value="P:double-strand break repair via homologous recombination"/>
    <property type="evidence" value="ECO:0007669"/>
    <property type="project" value="TreeGrafter"/>
</dbReference>
<dbReference type="EMBL" id="KF900804">
    <property type="protein sequence ID" value="AIF07502.1"/>
    <property type="molecule type" value="Genomic_DNA"/>
</dbReference>
<dbReference type="Gene3D" id="2.40.50.140">
    <property type="entry name" value="Nucleic acid-binding proteins"/>
    <property type="match status" value="3"/>
</dbReference>
<dbReference type="SUPFAM" id="SSF50249">
    <property type="entry name" value="Nucleic acid-binding proteins"/>
    <property type="match status" value="4"/>
</dbReference>
<reference evidence="2" key="1">
    <citation type="journal article" date="2014" name="Genome Biol. Evol.">
        <title>Pangenome evidence for extensive interdomain horizontal transfer affecting lineage core and shell genes in uncultured planktonic thaumarchaeota and euryarchaeota.</title>
        <authorList>
            <person name="Deschamps P."/>
            <person name="Zivanovic Y."/>
            <person name="Moreira D."/>
            <person name="Rodriguez-Valera F."/>
            <person name="Lopez-Garcia P."/>
        </authorList>
    </citation>
    <scope>NUCLEOTIDE SEQUENCE</scope>
</reference>
<gene>
    <name evidence="2" type="primary">RFA1</name>
    <name evidence="2" type="synonym">rpa</name>
    <name evidence="2" type="synonym">RPA1</name>
</gene>
<keyword evidence="1" id="KW-0238">DNA-binding</keyword>
<keyword evidence="2" id="KW-0547">Nucleotide-binding</keyword>
<sequence length="569" mass="63572">MAGNEELDELVEKVLEHAPDADAEEVRKEFERYRDEFLIPPKDAMRSVLRKFQVAEEDVETAARSALSSGARAGRKVDRFEELDAKDTNVTIEVSVVTYTPRVQMVRGEERQIAFGWIEDNPWGDSGDRVRWDFKDWGNHAENLAPGSVVRLEGTSVNEWQGKRSLNINQSSRVAVLREGGPSVSLATSDPISLEDAGAREGFVTVVGRVISRRDEVIVKKDGSGELPVVKGRIADESGSLGFICWAEFEHEPGTLVRIEGGSIRRFRDNPELNISDRTKIEVFHDNNFASAEQLATTSMLSIGDLRDGARDVSLIAQLNSWSSREFTNADGEQRTVWGGDLLDPSGRCRVSAWCELPIDAANLPMFVRFDGVRVRSWQGTPDITVDEPEQVTQLEEAPWETIDAEQHWVEYTLHDLTSSGSKRGIETSGTIVAVRGDCGIIQRCPECRRVLREGACAEHGDMPGERDLRLRFVLDDGISCASLLLNCESSENLLGKTMEEVVEVFDRDGAETFVNQMREQWFGRSVVMRGRAIVDEQGAMLMADQLELDNTPVEQRSEKVREQWGVVA</sequence>
<dbReference type="PANTHER" id="PTHR13356">
    <property type="entry name" value="OB FOLD NUCLEIC ACID BINDING PROTEIN-RELATED"/>
    <property type="match status" value="1"/>
</dbReference>
<protein>
    <submittedName>
        <fullName evidence="2">Nucleic acid binding OB-fold tRNA/helicase-type protein (RFA1, RPA1, rpa)</fullName>
    </submittedName>
</protein>
<dbReference type="InterPro" id="IPR051231">
    <property type="entry name" value="SOSS-B"/>
</dbReference>
<keyword evidence="2" id="KW-0067">ATP-binding</keyword>
<evidence type="ECO:0000313" key="2">
    <source>
        <dbReference type="EMBL" id="AIF07502.1"/>
    </source>
</evidence>
<keyword evidence="2" id="KW-0347">Helicase</keyword>
<dbReference type="GO" id="GO:0010212">
    <property type="term" value="P:response to ionizing radiation"/>
    <property type="evidence" value="ECO:0007669"/>
    <property type="project" value="TreeGrafter"/>
</dbReference>